<dbReference type="PROSITE" id="PS51918">
    <property type="entry name" value="RADICAL_SAM"/>
    <property type="match status" value="1"/>
</dbReference>
<dbReference type="GO" id="GO:0006006">
    <property type="term" value="P:glucose metabolic process"/>
    <property type="evidence" value="ECO:0007669"/>
    <property type="project" value="UniProtKB-KW"/>
</dbReference>
<evidence type="ECO:0000313" key="10">
    <source>
        <dbReference type="Proteomes" id="UP000321523"/>
    </source>
</evidence>
<dbReference type="InterPro" id="IPR034457">
    <property type="entry name" value="Organic_radical-activating"/>
</dbReference>
<dbReference type="GO" id="GO:0051539">
    <property type="term" value="F:4 iron, 4 sulfur cluster binding"/>
    <property type="evidence" value="ECO:0007669"/>
    <property type="project" value="UniProtKB-KW"/>
</dbReference>
<evidence type="ECO:0000256" key="4">
    <source>
        <dbReference type="ARBA" id="ARBA00022691"/>
    </source>
</evidence>
<reference evidence="9 10" key="1">
    <citation type="submission" date="2019-07" db="EMBL/GenBank/DDBJ databases">
        <title>Whole genome shotgun sequence of Skermanella aerolata NBRC 106429.</title>
        <authorList>
            <person name="Hosoyama A."/>
            <person name="Uohara A."/>
            <person name="Ohji S."/>
            <person name="Ichikawa N."/>
        </authorList>
    </citation>
    <scope>NUCLEOTIDE SEQUENCE [LARGE SCALE GENOMIC DNA]</scope>
    <source>
        <strain evidence="9 10">NBRC 106429</strain>
    </source>
</reference>
<dbReference type="SUPFAM" id="SSF102114">
    <property type="entry name" value="Radical SAM enzymes"/>
    <property type="match status" value="1"/>
</dbReference>
<keyword evidence="7" id="KW-0411">Iron-sulfur</keyword>
<dbReference type="Pfam" id="PF13353">
    <property type="entry name" value="Fer4_12"/>
    <property type="match status" value="1"/>
</dbReference>
<comment type="cofactor">
    <cofactor evidence="1">
        <name>[4Fe-4S] cluster</name>
        <dbReference type="ChEBI" id="CHEBI:49883"/>
    </cofactor>
</comment>
<keyword evidence="4" id="KW-0949">S-adenosyl-L-methionine</keyword>
<keyword evidence="10" id="KW-1185">Reference proteome</keyword>
<organism evidence="9 10">
    <name type="scientific">Skermanella aerolata</name>
    <dbReference type="NCBI Taxonomy" id="393310"/>
    <lineage>
        <taxon>Bacteria</taxon>
        <taxon>Pseudomonadati</taxon>
        <taxon>Pseudomonadota</taxon>
        <taxon>Alphaproteobacteria</taxon>
        <taxon>Rhodospirillales</taxon>
        <taxon>Azospirillaceae</taxon>
        <taxon>Skermanella</taxon>
    </lineage>
</organism>
<accession>A0A512DJJ7</accession>
<keyword evidence="5" id="KW-0479">Metal-binding</keyword>
<sequence length="263" mass="28511">MTGADSVMTIPSDVMRLPPPGEPFNLSGRVHSISARGTGAGPGVRFVIFLHGCPLRCVHCPSKGSAQGSDIRLDTVEKLTDRIAQHADYMRVSGGGVTVAGAEPLEQAEFVRELFRRCRSMGIPTALDTTGSGNLFAARGLLHLTDLVVLDLTGFDTATVQDVPAGPLARFASILRQTDKPVWMRLALVPGFNDDPAHVEALAEFAASFPDLERVDVVPFQRMDVEEWQTRCPLPGIRTLKPAAISQVRTVRNIFRSRGLRAD</sequence>
<keyword evidence="6" id="KW-0408">Iron</keyword>
<evidence type="ECO:0000256" key="1">
    <source>
        <dbReference type="ARBA" id="ARBA00001966"/>
    </source>
</evidence>
<dbReference type="SFLD" id="SFLDS00029">
    <property type="entry name" value="Radical_SAM"/>
    <property type="match status" value="1"/>
</dbReference>
<dbReference type="SFLD" id="SFLDG01066">
    <property type="entry name" value="organic_radical-activating_enz"/>
    <property type="match status" value="1"/>
</dbReference>
<name>A0A512DJJ7_9PROT</name>
<dbReference type="AlphaFoldDB" id="A0A512DJJ7"/>
<dbReference type="InterPro" id="IPR013785">
    <property type="entry name" value="Aldolase_TIM"/>
</dbReference>
<dbReference type="Gene3D" id="3.20.20.70">
    <property type="entry name" value="Aldolase class I"/>
    <property type="match status" value="1"/>
</dbReference>
<dbReference type="Proteomes" id="UP000321523">
    <property type="component" value="Unassembled WGS sequence"/>
</dbReference>
<dbReference type="PANTHER" id="PTHR30352:SF5">
    <property type="entry name" value="PYRUVATE FORMATE-LYASE 1-ACTIVATING ENZYME"/>
    <property type="match status" value="1"/>
</dbReference>
<dbReference type="OrthoDB" id="9792276at2"/>
<comment type="caution">
    <text evidence="9">The sequence shown here is derived from an EMBL/GenBank/DDBJ whole genome shotgun (WGS) entry which is preliminary data.</text>
</comment>
<evidence type="ECO:0000256" key="3">
    <source>
        <dbReference type="ARBA" id="ARBA00022526"/>
    </source>
</evidence>
<feature type="domain" description="Radical SAM core" evidence="8">
    <location>
        <begin position="39"/>
        <end position="261"/>
    </location>
</feature>
<keyword evidence="9" id="KW-0456">Lyase</keyword>
<dbReference type="CDD" id="cd01335">
    <property type="entry name" value="Radical_SAM"/>
    <property type="match status" value="1"/>
</dbReference>
<keyword evidence="3" id="KW-0313">Glucose metabolism</keyword>
<keyword evidence="9" id="KW-0670">Pyruvate</keyword>
<evidence type="ECO:0000259" key="8">
    <source>
        <dbReference type="PROSITE" id="PS51918"/>
    </source>
</evidence>
<evidence type="ECO:0000256" key="6">
    <source>
        <dbReference type="ARBA" id="ARBA00023004"/>
    </source>
</evidence>
<evidence type="ECO:0000313" key="9">
    <source>
        <dbReference type="EMBL" id="GEO36658.1"/>
    </source>
</evidence>
<proteinExistence type="predicted"/>
<keyword evidence="3" id="KW-0119">Carbohydrate metabolism</keyword>
<gene>
    <name evidence="9" type="ORF">SAE02_08060</name>
</gene>
<dbReference type="InterPro" id="IPR007197">
    <property type="entry name" value="rSAM"/>
</dbReference>
<protein>
    <submittedName>
        <fullName evidence="9">Pyruvate formate-lyase-activating enzyme</fullName>
    </submittedName>
</protein>
<dbReference type="GO" id="GO:0046872">
    <property type="term" value="F:metal ion binding"/>
    <property type="evidence" value="ECO:0007669"/>
    <property type="project" value="UniProtKB-KW"/>
</dbReference>
<evidence type="ECO:0000256" key="7">
    <source>
        <dbReference type="ARBA" id="ARBA00023014"/>
    </source>
</evidence>
<evidence type="ECO:0000256" key="2">
    <source>
        <dbReference type="ARBA" id="ARBA00022485"/>
    </source>
</evidence>
<dbReference type="InterPro" id="IPR058240">
    <property type="entry name" value="rSAM_sf"/>
</dbReference>
<evidence type="ECO:0000256" key="5">
    <source>
        <dbReference type="ARBA" id="ARBA00022723"/>
    </source>
</evidence>
<dbReference type="GO" id="GO:0016829">
    <property type="term" value="F:lyase activity"/>
    <property type="evidence" value="ECO:0007669"/>
    <property type="project" value="UniProtKB-KW"/>
</dbReference>
<dbReference type="PANTHER" id="PTHR30352">
    <property type="entry name" value="PYRUVATE FORMATE-LYASE-ACTIVATING ENZYME"/>
    <property type="match status" value="1"/>
</dbReference>
<keyword evidence="2" id="KW-0004">4Fe-4S</keyword>
<dbReference type="EMBL" id="BJYZ01000003">
    <property type="protein sequence ID" value="GEO36658.1"/>
    <property type="molecule type" value="Genomic_DNA"/>
</dbReference>